<gene>
    <name evidence="1" type="ORF">OIDMADRAFT_56082</name>
</gene>
<dbReference type="HOGENOM" id="CLU_1816353_0_0_1"/>
<reference evidence="1 2" key="1">
    <citation type="submission" date="2014-04" db="EMBL/GenBank/DDBJ databases">
        <authorList>
            <consortium name="DOE Joint Genome Institute"/>
            <person name="Kuo A."/>
            <person name="Martino E."/>
            <person name="Perotto S."/>
            <person name="Kohler A."/>
            <person name="Nagy L.G."/>
            <person name="Floudas D."/>
            <person name="Copeland A."/>
            <person name="Barry K.W."/>
            <person name="Cichocki N."/>
            <person name="Veneault-Fourrey C."/>
            <person name="LaButti K."/>
            <person name="Lindquist E.A."/>
            <person name="Lipzen A."/>
            <person name="Lundell T."/>
            <person name="Morin E."/>
            <person name="Murat C."/>
            <person name="Sun H."/>
            <person name="Tunlid A."/>
            <person name="Henrissat B."/>
            <person name="Grigoriev I.V."/>
            <person name="Hibbett D.S."/>
            <person name="Martin F."/>
            <person name="Nordberg H.P."/>
            <person name="Cantor M.N."/>
            <person name="Hua S.X."/>
        </authorList>
    </citation>
    <scope>NUCLEOTIDE SEQUENCE [LARGE SCALE GENOMIC DNA]</scope>
    <source>
        <strain evidence="1 2">Zn</strain>
    </source>
</reference>
<reference evidence="2" key="2">
    <citation type="submission" date="2015-01" db="EMBL/GenBank/DDBJ databases">
        <title>Evolutionary Origins and Diversification of the Mycorrhizal Mutualists.</title>
        <authorList>
            <consortium name="DOE Joint Genome Institute"/>
            <consortium name="Mycorrhizal Genomics Consortium"/>
            <person name="Kohler A."/>
            <person name="Kuo A."/>
            <person name="Nagy L.G."/>
            <person name="Floudas D."/>
            <person name="Copeland A."/>
            <person name="Barry K.W."/>
            <person name="Cichocki N."/>
            <person name="Veneault-Fourrey C."/>
            <person name="LaButti K."/>
            <person name="Lindquist E.A."/>
            <person name="Lipzen A."/>
            <person name="Lundell T."/>
            <person name="Morin E."/>
            <person name="Murat C."/>
            <person name="Riley R."/>
            <person name="Ohm R."/>
            <person name="Sun H."/>
            <person name="Tunlid A."/>
            <person name="Henrissat B."/>
            <person name="Grigoriev I.V."/>
            <person name="Hibbett D.S."/>
            <person name="Martin F."/>
        </authorList>
    </citation>
    <scope>NUCLEOTIDE SEQUENCE [LARGE SCALE GENOMIC DNA]</scope>
    <source>
        <strain evidence="2">Zn</strain>
    </source>
</reference>
<organism evidence="1 2">
    <name type="scientific">Oidiodendron maius (strain Zn)</name>
    <dbReference type="NCBI Taxonomy" id="913774"/>
    <lineage>
        <taxon>Eukaryota</taxon>
        <taxon>Fungi</taxon>
        <taxon>Dikarya</taxon>
        <taxon>Ascomycota</taxon>
        <taxon>Pezizomycotina</taxon>
        <taxon>Leotiomycetes</taxon>
        <taxon>Leotiomycetes incertae sedis</taxon>
        <taxon>Myxotrichaceae</taxon>
        <taxon>Oidiodendron</taxon>
    </lineage>
</organism>
<accession>A0A0C3GS64</accession>
<evidence type="ECO:0000313" key="2">
    <source>
        <dbReference type="Proteomes" id="UP000054321"/>
    </source>
</evidence>
<dbReference type="AlphaFoldDB" id="A0A0C3GS64"/>
<dbReference type="Proteomes" id="UP000054321">
    <property type="component" value="Unassembled WGS sequence"/>
</dbReference>
<evidence type="ECO:0000313" key="1">
    <source>
        <dbReference type="EMBL" id="KIM98905.1"/>
    </source>
</evidence>
<sequence length="142" mass="15905">MTTVRISRTQDALLITIEAEHYEAMRARGAFLRAGKYLEPVGDSSIGIICWHGEGDTQQHELGIEQAMHDHPPGPRNSGSVTARGIYPNFPACLWQVYLCFWATSCVDLSLEAPPALETAGQVVPQQEHLWWLRCGAMRCRR</sequence>
<dbReference type="EMBL" id="KN832879">
    <property type="protein sequence ID" value="KIM98905.1"/>
    <property type="molecule type" value="Genomic_DNA"/>
</dbReference>
<protein>
    <submittedName>
        <fullName evidence="1">Uncharacterized protein</fullName>
    </submittedName>
</protein>
<name>A0A0C3GS64_OIDMZ</name>
<dbReference type="InParanoid" id="A0A0C3GS64"/>
<keyword evidence="2" id="KW-1185">Reference proteome</keyword>
<proteinExistence type="predicted"/>